<dbReference type="OMA" id="ILMCAIL"/>
<gene>
    <name evidence="5" type="ORF">chiPu_0020625</name>
</gene>
<dbReference type="EMBL" id="BEZZ01002760">
    <property type="protein sequence ID" value="GCC17661.1"/>
    <property type="molecule type" value="Genomic_DNA"/>
</dbReference>
<dbReference type="SUPFAM" id="SSF57302">
    <property type="entry name" value="Snake toxin-like"/>
    <property type="match status" value="2"/>
</dbReference>
<dbReference type="STRING" id="137246.A0A401RHQ3"/>
<sequence length="208" mass="22104">MLQRCLKTLYLTVLLCSLLSEVRPLTCYQCSATSGECKLKPVVCRSGTSACRTTSIITILDGQSTQVIKNSCGSCADPLSINTGAVILSEKSICCDSDHCNDRIVVEARNDTRNGLECRGCFGSSAESCRQSERTVQCVGAETHCGNVSGLEAVVSSGKLFFAKGCVSERFCQTSGLLSEFRVQFDTSPSCCGTDLCNSESGSSTPKP</sequence>
<dbReference type="Gene3D" id="2.10.60.10">
    <property type="entry name" value="CD59"/>
    <property type="match status" value="2"/>
</dbReference>
<evidence type="ECO:0000313" key="5">
    <source>
        <dbReference type="EMBL" id="GCC17661.1"/>
    </source>
</evidence>
<dbReference type="Pfam" id="PF00021">
    <property type="entry name" value="UPAR_LY6"/>
    <property type="match status" value="2"/>
</dbReference>
<dbReference type="GO" id="GO:0005576">
    <property type="term" value="C:extracellular region"/>
    <property type="evidence" value="ECO:0007669"/>
    <property type="project" value="UniProtKB-SubCell"/>
</dbReference>
<feature type="chain" id="PRO_5019124019" description="UPAR/Ly6 domain-containing protein" evidence="3">
    <location>
        <begin position="25"/>
        <end position="208"/>
    </location>
</feature>
<dbReference type="CDD" id="cd23572">
    <property type="entry name" value="TFP_LU_ECD_PINLYP_rpt2"/>
    <property type="match status" value="1"/>
</dbReference>
<dbReference type="OrthoDB" id="9948554at2759"/>
<evidence type="ECO:0000256" key="3">
    <source>
        <dbReference type="SAM" id="SignalP"/>
    </source>
</evidence>
<organism evidence="5 6">
    <name type="scientific">Chiloscyllium punctatum</name>
    <name type="common">Brownbanded bambooshark</name>
    <name type="synonym">Hemiscyllium punctatum</name>
    <dbReference type="NCBI Taxonomy" id="137246"/>
    <lineage>
        <taxon>Eukaryota</taxon>
        <taxon>Metazoa</taxon>
        <taxon>Chordata</taxon>
        <taxon>Craniata</taxon>
        <taxon>Vertebrata</taxon>
        <taxon>Chondrichthyes</taxon>
        <taxon>Elasmobranchii</taxon>
        <taxon>Galeomorphii</taxon>
        <taxon>Galeoidea</taxon>
        <taxon>Orectolobiformes</taxon>
        <taxon>Hemiscylliidae</taxon>
        <taxon>Chiloscyllium</taxon>
    </lineage>
</organism>
<protein>
    <recommendedName>
        <fullName evidence="4">UPAR/Ly6 domain-containing protein</fullName>
    </recommendedName>
</protein>
<dbReference type="SMART" id="SM00134">
    <property type="entry name" value="LU"/>
    <property type="match status" value="2"/>
</dbReference>
<dbReference type="PANTHER" id="PTHR20914">
    <property type="entry name" value="LY6/PLAUR DOMAIN-CONTAINING PROTEIN 8"/>
    <property type="match status" value="1"/>
</dbReference>
<keyword evidence="3" id="KW-0732">Signal</keyword>
<comment type="caution">
    <text evidence="5">The sequence shown here is derived from an EMBL/GenBank/DDBJ whole genome shotgun (WGS) entry which is preliminary data.</text>
</comment>
<dbReference type="AlphaFoldDB" id="A0A401RHQ3"/>
<evidence type="ECO:0000256" key="2">
    <source>
        <dbReference type="ARBA" id="ARBA00022525"/>
    </source>
</evidence>
<dbReference type="Proteomes" id="UP000287033">
    <property type="component" value="Unassembled WGS sequence"/>
</dbReference>
<reference evidence="5 6" key="1">
    <citation type="journal article" date="2018" name="Nat. Ecol. Evol.">
        <title>Shark genomes provide insights into elasmobranch evolution and the origin of vertebrates.</title>
        <authorList>
            <person name="Hara Y"/>
            <person name="Yamaguchi K"/>
            <person name="Onimaru K"/>
            <person name="Kadota M"/>
            <person name="Koyanagi M"/>
            <person name="Keeley SD"/>
            <person name="Tatsumi K"/>
            <person name="Tanaka K"/>
            <person name="Motone F"/>
            <person name="Kageyama Y"/>
            <person name="Nozu R"/>
            <person name="Adachi N"/>
            <person name="Nishimura O"/>
            <person name="Nakagawa R"/>
            <person name="Tanegashima C"/>
            <person name="Kiyatake I"/>
            <person name="Matsumoto R"/>
            <person name="Murakumo K"/>
            <person name="Nishida K"/>
            <person name="Terakita A"/>
            <person name="Kuratani S"/>
            <person name="Sato K"/>
            <person name="Hyodo S Kuraku.S."/>
        </authorList>
    </citation>
    <scope>NUCLEOTIDE SEQUENCE [LARGE SCALE GENOMIC DNA]</scope>
</reference>
<feature type="domain" description="UPAR/Ly6" evidence="4">
    <location>
        <begin position="25"/>
        <end position="115"/>
    </location>
</feature>
<dbReference type="InterPro" id="IPR016054">
    <property type="entry name" value="LY6_UPA_recep-like"/>
</dbReference>
<comment type="subcellular location">
    <subcellularLocation>
        <location evidence="1">Secreted</location>
    </subcellularLocation>
</comment>
<keyword evidence="6" id="KW-1185">Reference proteome</keyword>
<evidence type="ECO:0000313" key="6">
    <source>
        <dbReference type="Proteomes" id="UP000287033"/>
    </source>
</evidence>
<evidence type="ECO:0000256" key="1">
    <source>
        <dbReference type="ARBA" id="ARBA00004613"/>
    </source>
</evidence>
<evidence type="ECO:0000259" key="4">
    <source>
        <dbReference type="SMART" id="SM00134"/>
    </source>
</evidence>
<keyword evidence="2" id="KW-0964">Secreted</keyword>
<dbReference type="InterPro" id="IPR050918">
    <property type="entry name" value="CNF-like_PLA2_Inhibitor"/>
</dbReference>
<dbReference type="InterPro" id="IPR045860">
    <property type="entry name" value="Snake_toxin-like_sf"/>
</dbReference>
<proteinExistence type="predicted"/>
<accession>A0A401RHQ3</accession>
<feature type="domain" description="UPAR/Ly6" evidence="4">
    <location>
        <begin position="116"/>
        <end position="208"/>
    </location>
</feature>
<dbReference type="PANTHER" id="PTHR20914:SF9">
    <property type="entry name" value="COILED, ISOFORM A"/>
    <property type="match status" value="1"/>
</dbReference>
<name>A0A401RHQ3_CHIPU</name>
<feature type="non-terminal residue" evidence="5">
    <location>
        <position position="208"/>
    </location>
</feature>
<feature type="signal peptide" evidence="3">
    <location>
        <begin position="1"/>
        <end position="24"/>
    </location>
</feature>